<organism evidence="2 3">
    <name type="scientific">Panicum hallii var. hallii</name>
    <dbReference type="NCBI Taxonomy" id="1504633"/>
    <lineage>
        <taxon>Eukaryota</taxon>
        <taxon>Viridiplantae</taxon>
        <taxon>Streptophyta</taxon>
        <taxon>Embryophyta</taxon>
        <taxon>Tracheophyta</taxon>
        <taxon>Spermatophyta</taxon>
        <taxon>Magnoliopsida</taxon>
        <taxon>Liliopsida</taxon>
        <taxon>Poales</taxon>
        <taxon>Poaceae</taxon>
        <taxon>PACMAD clade</taxon>
        <taxon>Panicoideae</taxon>
        <taxon>Panicodae</taxon>
        <taxon>Paniceae</taxon>
        <taxon>Panicinae</taxon>
        <taxon>Panicum</taxon>
        <taxon>Panicum sect. Panicum</taxon>
    </lineage>
</organism>
<dbReference type="PANTHER" id="PTHR11524">
    <property type="entry name" value="60S RIBOSOMAL PROTEIN L7"/>
    <property type="match status" value="1"/>
</dbReference>
<dbReference type="GO" id="GO:0003723">
    <property type="term" value="F:RNA binding"/>
    <property type="evidence" value="ECO:0007669"/>
    <property type="project" value="TreeGrafter"/>
</dbReference>
<feature type="domain" description="Large ribosomal subunit protein uL30 N-terminal eukaryotes" evidence="1">
    <location>
        <begin position="40"/>
        <end position="90"/>
    </location>
</feature>
<proteinExistence type="predicted"/>
<evidence type="ECO:0000313" key="3">
    <source>
        <dbReference type="Proteomes" id="UP000244336"/>
    </source>
</evidence>
<gene>
    <name evidence="2" type="ORF">GQ55_2G149800</name>
</gene>
<evidence type="ECO:0000313" key="2">
    <source>
        <dbReference type="EMBL" id="PUZ69836.1"/>
    </source>
</evidence>
<dbReference type="STRING" id="1504633.A0A2T7EPT5"/>
<dbReference type="AlphaFoldDB" id="A0A2T7EPT5"/>
<accession>A0A2T7EPT5</accession>
<reference evidence="2 3" key="1">
    <citation type="submission" date="2018-04" db="EMBL/GenBank/DDBJ databases">
        <title>WGS assembly of Panicum hallii var. hallii HAL2.</title>
        <authorList>
            <person name="Lovell J."/>
            <person name="Jenkins J."/>
            <person name="Lowry D."/>
            <person name="Mamidi S."/>
            <person name="Sreedasyam A."/>
            <person name="Weng X."/>
            <person name="Barry K."/>
            <person name="Bonette J."/>
            <person name="Campitelli B."/>
            <person name="Daum C."/>
            <person name="Gordon S."/>
            <person name="Gould B."/>
            <person name="Lipzen A."/>
            <person name="MacQueen A."/>
            <person name="Palacio-Mejia J."/>
            <person name="Plott C."/>
            <person name="Shakirov E."/>
            <person name="Shu S."/>
            <person name="Yoshinaga Y."/>
            <person name="Zane M."/>
            <person name="Rokhsar D."/>
            <person name="Grimwood J."/>
            <person name="Schmutz J."/>
            <person name="Juenger T."/>
        </authorList>
    </citation>
    <scope>NUCLEOTIDE SEQUENCE [LARGE SCALE GENOMIC DNA]</scope>
    <source>
        <strain evidence="3">cv. HAL2</strain>
    </source>
</reference>
<sequence>MPPSRRSTRSRPWRGCRHLLPTALARNALSPCSPGPLLHVPESLLQKGKCEEQWAADRKEKALADRKKALESRKIILTRAKQYVQEYDAQLK</sequence>
<dbReference type="OrthoDB" id="10550313at2759"/>
<evidence type="ECO:0000259" key="1">
    <source>
        <dbReference type="Pfam" id="PF08079"/>
    </source>
</evidence>
<dbReference type="GO" id="GO:0000463">
    <property type="term" value="P:maturation of LSU-rRNA from tricistronic rRNA transcript (SSU-rRNA, 5.8S rRNA, LSU-rRNA)"/>
    <property type="evidence" value="ECO:0007669"/>
    <property type="project" value="TreeGrafter"/>
</dbReference>
<dbReference type="InterPro" id="IPR012988">
    <property type="entry name" value="Ribosomal_uL30_N_euk"/>
</dbReference>
<dbReference type="EMBL" id="CM009750">
    <property type="protein sequence ID" value="PUZ69836.1"/>
    <property type="molecule type" value="Genomic_DNA"/>
</dbReference>
<dbReference type="Pfam" id="PF08079">
    <property type="entry name" value="Ribosomal_L30_N"/>
    <property type="match status" value="1"/>
</dbReference>
<dbReference type="PANTHER" id="PTHR11524:SF59">
    <property type="entry name" value="60S RIBOSOMAL PROTEIN L7-1"/>
    <property type="match status" value="1"/>
</dbReference>
<dbReference type="GO" id="GO:0022625">
    <property type="term" value="C:cytosolic large ribosomal subunit"/>
    <property type="evidence" value="ECO:0007669"/>
    <property type="project" value="TreeGrafter"/>
</dbReference>
<keyword evidence="3" id="KW-1185">Reference proteome</keyword>
<dbReference type="Gramene" id="PUZ69836">
    <property type="protein sequence ID" value="PUZ69836"/>
    <property type="gene ID" value="GQ55_2G149800"/>
</dbReference>
<dbReference type="InterPro" id="IPR039699">
    <property type="entry name" value="Ribosomal_uL30"/>
</dbReference>
<name>A0A2T7EPT5_9POAL</name>
<dbReference type="GO" id="GO:0003735">
    <property type="term" value="F:structural constituent of ribosome"/>
    <property type="evidence" value="ECO:0007669"/>
    <property type="project" value="TreeGrafter"/>
</dbReference>
<protein>
    <recommendedName>
        <fullName evidence="1">Large ribosomal subunit protein uL30 N-terminal eukaryotes domain-containing protein</fullName>
    </recommendedName>
</protein>
<dbReference type="Proteomes" id="UP000244336">
    <property type="component" value="Chromosome 2"/>
</dbReference>